<name>A0A7W7ZF97_9BACT</name>
<dbReference type="Proteomes" id="UP000540989">
    <property type="component" value="Unassembled WGS sequence"/>
</dbReference>
<evidence type="ECO:0000256" key="1">
    <source>
        <dbReference type="SAM" id="Phobius"/>
    </source>
</evidence>
<sequence>MARWRYRHALWGSLIVNAIMVAAGLSGVPILIGISNKLAWPAGMLIRSVVKSSGHTVKSFLLAATASIAITVLLYAVIFWLAAFLWASCRDRNHLHVQRPGE</sequence>
<keyword evidence="3" id="KW-1185">Reference proteome</keyword>
<keyword evidence="1" id="KW-0812">Transmembrane</keyword>
<feature type="transmembrane region" description="Helical" evidence="1">
    <location>
        <begin position="12"/>
        <end position="34"/>
    </location>
</feature>
<feature type="transmembrane region" description="Helical" evidence="1">
    <location>
        <begin position="60"/>
        <end position="86"/>
    </location>
</feature>
<accession>A0A7W7ZF97</accession>
<organism evidence="2 3">
    <name type="scientific">Granulicella aggregans</name>
    <dbReference type="NCBI Taxonomy" id="474949"/>
    <lineage>
        <taxon>Bacteria</taxon>
        <taxon>Pseudomonadati</taxon>
        <taxon>Acidobacteriota</taxon>
        <taxon>Terriglobia</taxon>
        <taxon>Terriglobales</taxon>
        <taxon>Acidobacteriaceae</taxon>
        <taxon>Granulicella</taxon>
    </lineage>
</organism>
<gene>
    <name evidence="2" type="ORF">HDF16_002985</name>
</gene>
<comment type="caution">
    <text evidence="2">The sequence shown here is derived from an EMBL/GenBank/DDBJ whole genome shotgun (WGS) entry which is preliminary data.</text>
</comment>
<evidence type="ECO:0000313" key="3">
    <source>
        <dbReference type="Proteomes" id="UP000540989"/>
    </source>
</evidence>
<evidence type="ECO:0000313" key="2">
    <source>
        <dbReference type="EMBL" id="MBB5058271.1"/>
    </source>
</evidence>
<keyword evidence="1" id="KW-1133">Transmembrane helix</keyword>
<keyword evidence="1" id="KW-0472">Membrane</keyword>
<dbReference type="AlphaFoldDB" id="A0A7W7ZF97"/>
<proteinExistence type="predicted"/>
<reference evidence="2 3" key="1">
    <citation type="submission" date="2020-08" db="EMBL/GenBank/DDBJ databases">
        <title>Genomic Encyclopedia of Type Strains, Phase IV (KMG-V): Genome sequencing to study the core and pangenomes of soil and plant-associated prokaryotes.</title>
        <authorList>
            <person name="Whitman W."/>
        </authorList>
    </citation>
    <scope>NUCLEOTIDE SEQUENCE [LARGE SCALE GENOMIC DNA]</scope>
    <source>
        <strain evidence="2 3">M8UP14</strain>
    </source>
</reference>
<dbReference type="EMBL" id="JACHIP010000004">
    <property type="protein sequence ID" value="MBB5058271.1"/>
    <property type="molecule type" value="Genomic_DNA"/>
</dbReference>
<protein>
    <submittedName>
        <fullName evidence="2">Uncharacterized protein</fullName>
    </submittedName>
</protein>